<reference evidence="2 3" key="1">
    <citation type="submission" date="2013-02" db="EMBL/GenBank/DDBJ databases">
        <title>The Genome Sequence of Acinetobacter sp. ANC 3994.</title>
        <authorList>
            <consortium name="The Broad Institute Genome Sequencing Platform"/>
            <consortium name="The Broad Institute Genome Sequencing Center for Infectious Disease"/>
            <person name="Cerqueira G."/>
            <person name="Feldgarden M."/>
            <person name="Courvalin P."/>
            <person name="Perichon B."/>
            <person name="Grillot-Courvalin C."/>
            <person name="Clermont D."/>
            <person name="Rocha E."/>
            <person name="Yoon E.-J."/>
            <person name="Nemec A."/>
            <person name="Walker B."/>
            <person name="Young S.K."/>
            <person name="Zeng Q."/>
            <person name="Gargeya S."/>
            <person name="Fitzgerald M."/>
            <person name="Haas B."/>
            <person name="Abouelleil A."/>
            <person name="Alvarado L."/>
            <person name="Arachchi H.M."/>
            <person name="Berlin A.M."/>
            <person name="Chapman S.B."/>
            <person name="Dewar J."/>
            <person name="Goldberg J."/>
            <person name="Griggs A."/>
            <person name="Gujja S."/>
            <person name="Hansen M."/>
            <person name="Howarth C."/>
            <person name="Imamovic A."/>
            <person name="Larimer J."/>
            <person name="McCowan C."/>
            <person name="Murphy C."/>
            <person name="Neiman D."/>
            <person name="Pearson M."/>
            <person name="Priest M."/>
            <person name="Roberts A."/>
            <person name="Saif S."/>
            <person name="Shea T."/>
            <person name="Sisk P."/>
            <person name="Sykes S."/>
            <person name="Wortman J."/>
            <person name="Nusbaum C."/>
            <person name="Birren B."/>
        </authorList>
    </citation>
    <scope>NUCLEOTIDE SEQUENCE [LARGE SCALE GENOMIC DNA]</scope>
    <source>
        <strain evidence="2 3">ANC 3994</strain>
    </source>
</reference>
<dbReference type="AlphaFoldDB" id="N8Q5M3"/>
<proteinExistence type="predicted"/>
<accession>N8Q5M3</accession>
<dbReference type="PROSITE" id="PS51257">
    <property type="entry name" value="PROKAR_LIPOPROTEIN"/>
    <property type="match status" value="1"/>
</dbReference>
<comment type="caution">
    <text evidence="2">The sequence shown here is derived from an EMBL/GenBank/DDBJ whole genome shotgun (WGS) entry which is preliminary data.</text>
</comment>
<feature type="chain" id="PRO_5004130150" evidence="1">
    <location>
        <begin position="21"/>
        <end position="126"/>
    </location>
</feature>
<organism evidence="2 3">
    <name type="scientific">Acinetobacter bohemicus ANC 3994</name>
    <dbReference type="NCBI Taxonomy" id="1217715"/>
    <lineage>
        <taxon>Bacteria</taxon>
        <taxon>Pseudomonadati</taxon>
        <taxon>Pseudomonadota</taxon>
        <taxon>Gammaproteobacteria</taxon>
        <taxon>Moraxellales</taxon>
        <taxon>Moraxellaceae</taxon>
        <taxon>Acinetobacter</taxon>
    </lineage>
</organism>
<dbReference type="HOGENOM" id="CLU_2257620_0_0_6"/>
<keyword evidence="1" id="KW-0732">Signal</keyword>
<evidence type="ECO:0000313" key="2">
    <source>
        <dbReference type="EMBL" id="ENU18508.1"/>
    </source>
</evidence>
<dbReference type="EMBL" id="APOH01000025">
    <property type="protein sequence ID" value="ENU18508.1"/>
    <property type="molecule type" value="Genomic_DNA"/>
</dbReference>
<sequence length="126" mass="13966">MRYYQFFLLCALAAGTTGCAITSGLQTFDLPSEGVYQTELGTPVNVLKLTQESLPALQPAQVNIQQDYAHLFSSPHKNYKLSAGDILSIYLWAYPDITPPPQQLIMNNLYKPMAIKLIKMAISNSP</sequence>
<evidence type="ECO:0000256" key="1">
    <source>
        <dbReference type="SAM" id="SignalP"/>
    </source>
</evidence>
<dbReference type="eggNOG" id="COG1596">
    <property type="taxonomic scope" value="Bacteria"/>
</dbReference>
<feature type="signal peptide" evidence="1">
    <location>
        <begin position="1"/>
        <end position="20"/>
    </location>
</feature>
<dbReference type="Proteomes" id="UP000013086">
    <property type="component" value="Unassembled WGS sequence"/>
</dbReference>
<name>N8Q5M3_9GAMM</name>
<protein>
    <submittedName>
        <fullName evidence="2">Uncharacterized protein</fullName>
    </submittedName>
</protein>
<evidence type="ECO:0000313" key="3">
    <source>
        <dbReference type="Proteomes" id="UP000013086"/>
    </source>
</evidence>
<gene>
    <name evidence="2" type="ORF">F994_03028</name>
</gene>